<proteinExistence type="inferred from homology"/>
<evidence type="ECO:0000256" key="5">
    <source>
        <dbReference type="ARBA" id="ARBA00022801"/>
    </source>
</evidence>
<keyword evidence="6" id="KW-0862">Zinc</keyword>
<evidence type="ECO:0000313" key="13">
    <source>
        <dbReference type="Proteomes" id="UP001589890"/>
    </source>
</evidence>
<dbReference type="InterPro" id="IPR013783">
    <property type="entry name" value="Ig-like_fold"/>
</dbReference>
<evidence type="ECO:0000259" key="10">
    <source>
        <dbReference type="Pfam" id="PF02868"/>
    </source>
</evidence>
<dbReference type="InterPro" id="IPR041756">
    <property type="entry name" value="M28_SGAP-like"/>
</dbReference>
<comment type="similarity">
    <text evidence="1">Belongs to the peptidase M28 family. M28A subfamily.</text>
</comment>
<evidence type="ECO:0000259" key="9">
    <source>
        <dbReference type="Pfam" id="PF01447"/>
    </source>
</evidence>
<dbReference type="Gene3D" id="3.40.630.10">
    <property type="entry name" value="Zn peptidases"/>
    <property type="match status" value="1"/>
</dbReference>
<dbReference type="InterPro" id="IPR015919">
    <property type="entry name" value="Cadherin-like_sf"/>
</dbReference>
<dbReference type="InterPro" id="IPR027268">
    <property type="entry name" value="Peptidase_M4/M1_CTD_sf"/>
</dbReference>
<reference evidence="12 13" key="1">
    <citation type="submission" date="2024-09" db="EMBL/GenBank/DDBJ databases">
        <authorList>
            <person name="Sun Q."/>
            <person name="Mori K."/>
        </authorList>
    </citation>
    <scope>NUCLEOTIDE SEQUENCE [LARGE SCALE GENOMIC DNA]</scope>
    <source>
        <strain evidence="12 13">CGMCC 1.15906</strain>
    </source>
</reference>
<keyword evidence="7" id="KW-0482">Metalloprotease</keyword>
<dbReference type="PANTHER" id="PTHR33794">
    <property type="entry name" value="BACILLOLYSIN"/>
    <property type="match status" value="1"/>
</dbReference>
<evidence type="ECO:0000256" key="4">
    <source>
        <dbReference type="ARBA" id="ARBA00022729"/>
    </source>
</evidence>
<dbReference type="InterPro" id="IPR007484">
    <property type="entry name" value="Peptidase_M28"/>
</dbReference>
<dbReference type="CDD" id="cd09597">
    <property type="entry name" value="M4_TLP"/>
    <property type="match status" value="1"/>
</dbReference>
<gene>
    <name evidence="12" type="ORF">ACFFGN_12560</name>
</gene>
<dbReference type="Pfam" id="PF01447">
    <property type="entry name" value="Peptidase_M4"/>
    <property type="match status" value="1"/>
</dbReference>
<dbReference type="InterPro" id="IPR013856">
    <property type="entry name" value="Peptidase_M4_domain"/>
</dbReference>
<evidence type="ECO:0000256" key="6">
    <source>
        <dbReference type="ARBA" id="ARBA00022833"/>
    </source>
</evidence>
<sequence length="1132" mass="116472">MRVLRAAQRKSGHRKRRAVRLTAATGLAAALVAGSVVSGTFATGSTAAPAAPPDPTSRALAAADRAAASGLDALRKGPHEQFDRRGVFEGGKAGEKDLFYVSYHKTYRGLQVVGGDAVVATDANGNVLTTVSASKAAITVGTSPRLNATQATTAAKKAFTTVAGTATPKLVVLATGQPRPVLAWEVPVTGKAKHSNHDHGDGLARELVYVDGITGKVVHSAELTASGTGTGVWNGGNLSFGTTQSGSSYLMSDPNRPALRCQDYSTNTTFTDSDDVWGSTSKTDKVAGCVDVMYVAAGEWDLLKNWYGRNGLDGNGNWADAEVGLNDVNAYWGHSSNSDGVVFGYNNNNQWITGTDVVAHEYGHGLDAKTPGGISGHPSQESVADIWGALTEHYLNNPNDAPDYEIGEEVNLQGNGPIRYMYNPSKVSGHPNCYSTSLPSSVHAAAGPMNHWFYLLAEGTNPTNGQPTSTTCNNGGTLTGIGIKEAGRIFYNAMLLKTSGMSYPKWRIATLSAAKNLDATCAQYNKVKAAWNAVNLGAQPGETTCTPSGDNDFSMSLSPTSGTIKAGASGTAQVSTTTVGTAQSVQLTASGAPAGVTVTFDPATVTSGNSSTMTVSVAAGTAAGGPYAIKVTGTGSKTHEVSYNLTIGDTTTPPTDAPDIDVEKVRAHLSQFSTIAANNGGHRRAGSAGYTASVSYLKQKLEAAGFTVTLQRCTTGCTYASDNLIADWPGGPADQVVMFGAHLDSVSAGPGINDNASGSAALLENALALAAANPTLTKHVRFGWWTDEEQGLNGSEFYVNQLSSAQRSAIKGYYNFDMVGSTNGGYFINNITSTTAAPLKAYWDTLNLSPEENTEGAGRSDDASFKNVGIPTSGYAAGASARKTSAQATKWGGTAGSAYDPCYHQSCDTTSNISATHLNRSADGIAYTLWKTAVGSNPNPTNDFSVAVDPASGSADKGSSVTATVKTATTSGEAQSVSLSATGAPSGVTVSFSPTSVTSGGSSTMTVAVGTSAVAGDYTLTIKGTGTTSHTTTYSLKVNGAPPTGTVTVTNPGNQWGFVNWQAFPLQIRASSSAGLPLTFTATGLPTGLTISSSGVISGTPTRIGTYQVTVTAKDSAGATGSTTFAWVVRSW</sequence>
<feature type="domain" description="Peptidase M4" evidence="9">
    <location>
        <begin position="227"/>
        <end position="366"/>
    </location>
</feature>
<organism evidence="12 13">
    <name type="scientific">Kribbella deserti</name>
    <dbReference type="NCBI Taxonomy" id="1926257"/>
    <lineage>
        <taxon>Bacteria</taxon>
        <taxon>Bacillati</taxon>
        <taxon>Actinomycetota</taxon>
        <taxon>Actinomycetes</taxon>
        <taxon>Propionibacteriales</taxon>
        <taxon>Kribbellaceae</taxon>
        <taxon>Kribbella</taxon>
    </lineage>
</organism>
<keyword evidence="2" id="KW-0645">Protease</keyword>
<evidence type="ECO:0000259" key="11">
    <source>
        <dbReference type="Pfam" id="PF04389"/>
    </source>
</evidence>
<feature type="domain" description="Peptidase M4 C-terminal" evidence="10">
    <location>
        <begin position="380"/>
        <end position="535"/>
    </location>
</feature>
<dbReference type="EMBL" id="JBHLTC010000014">
    <property type="protein sequence ID" value="MFC0624901.1"/>
    <property type="molecule type" value="Genomic_DNA"/>
</dbReference>
<accession>A0ABV6QJS3</accession>
<dbReference type="Pfam" id="PF04389">
    <property type="entry name" value="Peptidase_M28"/>
    <property type="match status" value="1"/>
</dbReference>
<dbReference type="RefSeq" id="WP_380046749.1">
    <property type="nucleotide sequence ID" value="NZ_JBHLTC010000014.1"/>
</dbReference>
<keyword evidence="13" id="KW-1185">Reference proteome</keyword>
<keyword evidence="5" id="KW-0378">Hydrolase</keyword>
<keyword evidence="4 8" id="KW-0732">Signal</keyword>
<dbReference type="SUPFAM" id="SSF53187">
    <property type="entry name" value="Zn-dependent exopeptidases"/>
    <property type="match status" value="1"/>
</dbReference>
<dbReference type="Proteomes" id="UP001589890">
    <property type="component" value="Unassembled WGS sequence"/>
</dbReference>
<dbReference type="CDD" id="cd03876">
    <property type="entry name" value="M28_SGAP_like"/>
    <property type="match status" value="1"/>
</dbReference>
<name>A0ABV6QJS3_9ACTN</name>
<feature type="domain" description="Peptidase M28" evidence="11">
    <location>
        <begin position="723"/>
        <end position="928"/>
    </location>
</feature>
<dbReference type="InterPro" id="IPR001570">
    <property type="entry name" value="Peptidase_M4_C_domain"/>
</dbReference>
<dbReference type="Pfam" id="PF05345">
    <property type="entry name" value="He_PIG"/>
    <property type="match status" value="1"/>
</dbReference>
<evidence type="ECO:0000313" key="12">
    <source>
        <dbReference type="EMBL" id="MFC0624901.1"/>
    </source>
</evidence>
<dbReference type="SUPFAM" id="SSF49313">
    <property type="entry name" value="Cadherin-like"/>
    <property type="match status" value="1"/>
</dbReference>
<evidence type="ECO:0000256" key="2">
    <source>
        <dbReference type="ARBA" id="ARBA00022670"/>
    </source>
</evidence>
<evidence type="ECO:0000256" key="1">
    <source>
        <dbReference type="ARBA" id="ARBA00005957"/>
    </source>
</evidence>
<feature type="chain" id="PRO_5047145126" evidence="8">
    <location>
        <begin position="43"/>
        <end position="1132"/>
    </location>
</feature>
<evidence type="ECO:0000256" key="3">
    <source>
        <dbReference type="ARBA" id="ARBA00022723"/>
    </source>
</evidence>
<dbReference type="InterPro" id="IPR050728">
    <property type="entry name" value="Zinc_Metalloprotease_M4"/>
</dbReference>
<comment type="caution">
    <text evidence="12">The sequence shown here is derived from an EMBL/GenBank/DDBJ whole genome shotgun (WGS) entry which is preliminary data.</text>
</comment>
<protein>
    <submittedName>
        <fullName evidence="12">M28 family peptidase</fullName>
    </submittedName>
</protein>
<dbReference type="PANTHER" id="PTHR33794:SF1">
    <property type="entry name" value="BACILLOLYSIN"/>
    <property type="match status" value="1"/>
</dbReference>
<dbReference type="SUPFAM" id="SSF55486">
    <property type="entry name" value="Metalloproteases ('zincins'), catalytic domain"/>
    <property type="match status" value="1"/>
</dbReference>
<keyword evidence="3" id="KW-0479">Metal-binding</keyword>
<feature type="signal peptide" evidence="8">
    <location>
        <begin position="1"/>
        <end position="42"/>
    </location>
</feature>
<evidence type="ECO:0000256" key="7">
    <source>
        <dbReference type="ARBA" id="ARBA00023049"/>
    </source>
</evidence>
<dbReference type="Gene3D" id="2.60.40.10">
    <property type="entry name" value="Immunoglobulins"/>
    <property type="match status" value="1"/>
</dbReference>
<dbReference type="Gene3D" id="1.10.390.10">
    <property type="entry name" value="Neutral Protease Domain 2"/>
    <property type="match status" value="1"/>
</dbReference>
<evidence type="ECO:0000256" key="8">
    <source>
        <dbReference type="SAM" id="SignalP"/>
    </source>
</evidence>
<dbReference type="Gene3D" id="3.10.170.10">
    <property type="match status" value="1"/>
</dbReference>
<dbReference type="Pfam" id="PF02868">
    <property type="entry name" value="Peptidase_M4_C"/>
    <property type="match status" value="1"/>
</dbReference>